<evidence type="ECO:0000256" key="2">
    <source>
        <dbReference type="SAM" id="Phobius"/>
    </source>
</evidence>
<dbReference type="Proteomes" id="UP001205105">
    <property type="component" value="Unassembled WGS sequence"/>
</dbReference>
<dbReference type="EMBL" id="JADXDR010000266">
    <property type="protein sequence ID" value="KAI7835444.1"/>
    <property type="molecule type" value="Genomic_DNA"/>
</dbReference>
<reference evidence="3" key="1">
    <citation type="submission" date="2020-11" db="EMBL/GenBank/DDBJ databases">
        <title>Chlorella ohadii genome sequencing and assembly.</title>
        <authorList>
            <person name="Murik O."/>
            <person name="Treves H."/>
            <person name="Kedem I."/>
            <person name="Shotland Y."/>
            <person name="Kaplan A."/>
        </authorList>
    </citation>
    <scope>NUCLEOTIDE SEQUENCE</scope>
    <source>
        <strain evidence="3">1</strain>
    </source>
</reference>
<feature type="transmembrane region" description="Helical" evidence="2">
    <location>
        <begin position="361"/>
        <end position="382"/>
    </location>
</feature>
<feature type="compositionally biased region" description="Polar residues" evidence="1">
    <location>
        <begin position="149"/>
        <end position="158"/>
    </location>
</feature>
<dbReference type="PANTHER" id="PTHR43310:SF2">
    <property type="entry name" value="SLC26A_SULP TRANSPORTER DOMAIN-CONTAINING PROTEIN"/>
    <property type="match status" value="1"/>
</dbReference>
<dbReference type="PANTHER" id="PTHR43310">
    <property type="entry name" value="SULFATE TRANSPORTER YBAR-RELATED"/>
    <property type="match status" value="1"/>
</dbReference>
<feature type="region of interest" description="Disordered" evidence="1">
    <location>
        <begin position="44"/>
        <end position="173"/>
    </location>
</feature>
<keyword evidence="4" id="KW-1185">Reference proteome</keyword>
<organism evidence="3 4">
    <name type="scientific">Chlorella ohadii</name>
    <dbReference type="NCBI Taxonomy" id="2649997"/>
    <lineage>
        <taxon>Eukaryota</taxon>
        <taxon>Viridiplantae</taxon>
        <taxon>Chlorophyta</taxon>
        <taxon>core chlorophytes</taxon>
        <taxon>Trebouxiophyceae</taxon>
        <taxon>Chlorellales</taxon>
        <taxon>Chlorellaceae</taxon>
        <taxon>Chlorella clade</taxon>
        <taxon>Chlorella</taxon>
    </lineage>
</organism>
<gene>
    <name evidence="3" type="ORF">COHA_010661</name>
</gene>
<dbReference type="AlphaFoldDB" id="A0AAD5GX02"/>
<accession>A0AAD5GX02</accession>
<comment type="caution">
    <text evidence="3">The sequence shown here is derived from an EMBL/GenBank/DDBJ whole genome shotgun (WGS) entry which is preliminary data.</text>
</comment>
<sequence length="384" mass="38645">MQPGPNPTPEAEGSADAGGSGSTYAGRPLQRGLLSRLSGSFGAAASAAAAAAGAATGQPGAQADRDLEQPLLPGSQAEEEQYVAHNMEHKRWPELRLSSISTRRLSPSMLSPTASSEGWGAPAASPSPPRPTPVIARRGAPDQPPGAATASQAASQPLLSPRGSGGGFASPFTPALQMPATEHYAAAPFHTTVLDHHADAEPLFGAAADGAAGGPGGRDKAAAAGAGAARPEAGRYTRAVVTGCVNSVVTLPVMLSFAAIIFRDPFFRPMLGSLVKLVFLSSALHQAAFAALSSMPFAVGQVQDVGLIFLSAMASAVVQQCGEAGWGEADTLATVLATLTLATAVVGVLIVGTGALRLAGLVQYVPLPVVGGYLCFVGYFCLAA</sequence>
<evidence type="ECO:0000256" key="1">
    <source>
        <dbReference type="SAM" id="MobiDB-lite"/>
    </source>
</evidence>
<keyword evidence="2" id="KW-0812">Transmembrane</keyword>
<name>A0AAD5GX02_9CHLO</name>
<dbReference type="InterPro" id="IPR052706">
    <property type="entry name" value="Membrane-Transporter-like"/>
</dbReference>
<protein>
    <submittedName>
        <fullName evidence="3">Uncharacterized protein</fullName>
    </submittedName>
</protein>
<feature type="region of interest" description="Disordered" evidence="1">
    <location>
        <begin position="1"/>
        <end position="27"/>
    </location>
</feature>
<evidence type="ECO:0000313" key="3">
    <source>
        <dbReference type="EMBL" id="KAI7835444.1"/>
    </source>
</evidence>
<feature type="transmembrane region" description="Helical" evidence="2">
    <location>
        <begin position="305"/>
        <end position="322"/>
    </location>
</feature>
<feature type="transmembrane region" description="Helical" evidence="2">
    <location>
        <begin position="239"/>
        <end position="262"/>
    </location>
</feature>
<evidence type="ECO:0000313" key="4">
    <source>
        <dbReference type="Proteomes" id="UP001205105"/>
    </source>
</evidence>
<keyword evidence="2" id="KW-1133">Transmembrane helix</keyword>
<feature type="non-terminal residue" evidence="3">
    <location>
        <position position="384"/>
    </location>
</feature>
<feature type="compositionally biased region" description="Low complexity" evidence="1">
    <location>
        <begin position="44"/>
        <end position="62"/>
    </location>
</feature>
<feature type="transmembrane region" description="Helical" evidence="2">
    <location>
        <begin position="334"/>
        <end position="355"/>
    </location>
</feature>
<keyword evidence="2" id="KW-0472">Membrane</keyword>
<proteinExistence type="predicted"/>
<feature type="compositionally biased region" description="Low complexity" evidence="1">
    <location>
        <begin position="95"/>
        <end position="124"/>
    </location>
</feature>